<dbReference type="RefSeq" id="WP_195132389.1">
    <property type="nucleotide sequence ID" value="NZ_JADLQX010000024.1"/>
</dbReference>
<protein>
    <submittedName>
        <fullName evidence="2">Uncharacterized protein</fullName>
    </submittedName>
</protein>
<evidence type="ECO:0000256" key="1">
    <source>
        <dbReference type="SAM" id="MobiDB-lite"/>
    </source>
</evidence>
<evidence type="ECO:0000313" key="3">
    <source>
        <dbReference type="Proteomes" id="UP000702209"/>
    </source>
</evidence>
<comment type="caution">
    <text evidence="2">The sequence shown here is derived from an EMBL/GenBank/DDBJ whole genome shotgun (WGS) entry which is preliminary data.</text>
</comment>
<proteinExistence type="predicted"/>
<name>A0ABS0CX50_9NOCA</name>
<feature type="region of interest" description="Disordered" evidence="1">
    <location>
        <begin position="93"/>
        <end position="114"/>
    </location>
</feature>
<reference evidence="2 3" key="1">
    <citation type="submission" date="2020-10" db="EMBL/GenBank/DDBJ databases">
        <title>Identification of Nocardia species via Next-generation sequencing and recognition of intraspecies genetic diversity.</title>
        <authorList>
            <person name="Li P."/>
            <person name="Li P."/>
            <person name="Lu B."/>
        </authorList>
    </citation>
    <scope>NUCLEOTIDE SEQUENCE [LARGE SCALE GENOMIC DNA]</scope>
    <source>
        <strain evidence="2 3">BJ06-0157</strain>
    </source>
</reference>
<dbReference type="Pfam" id="PF10910">
    <property type="entry name" value="Phage_gene29"/>
    <property type="match status" value="1"/>
</dbReference>
<keyword evidence="3" id="KW-1185">Reference proteome</keyword>
<dbReference type="EMBL" id="JADLQX010000024">
    <property type="protein sequence ID" value="MBF6301161.1"/>
    <property type="molecule type" value="Genomic_DNA"/>
</dbReference>
<dbReference type="InterPro" id="IPR021226">
    <property type="entry name" value="Phage_gene29"/>
</dbReference>
<sequence length="176" mass="19543">MSDNTFGHPIFHDDGDQLTMLTALLDAFPGQAGNPNVLVPIHPRVRQAWAQTLIERGVVVVPELMRELPLETGEHPEAGWMAPRVWVKREEYAQQRAAQAAEAPPSTPEQQQEQARQMLRAVKPSLLDQIDALKDPQQRAAMAARLEKDIPAHIDAVNAALEQIERARAKEGNDNA</sequence>
<evidence type="ECO:0000313" key="2">
    <source>
        <dbReference type="EMBL" id="MBF6301161.1"/>
    </source>
</evidence>
<accession>A0ABS0CX50</accession>
<gene>
    <name evidence="2" type="ORF">IU459_26985</name>
</gene>
<dbReference type="Proteomes" id="UP000702209">
    <property type="component" value="Unassembled WGS sequence"/>
</dbReference>
<feature type="compositionally biased region" description="Low complexity" evidence="1">
    <location>
        <begin position="94"/>
        <end position="114"/>
    </location>
</feature>
<organism evidence="2 3">
    <name type="scientific">Nocardia amamiensis</name>
    <dbReference type="NCBI Taxonomy" id="404578"/>
    <lineage>
        <taxon>Bacteria</taxon>
        <taxon>Bacillati</taxon>
        <taxon>Actinomycetota</taxon>
        <taxon>Actinomycetes</taxon>
        <taxon>Mycobacteriales</taxon>
        <taxon>Nocardiaceae</taxon>
        <taxon>Nocardia</taxon>
    </lineage>
</organism>